<gene>
    <name evidence="1" type="ORF">ERS852397_03296</name>
</gene>
<name>A0A174JTS7_9BACE</name>
<dbReference type="EMBL" id="CYZH01000023">
    <property type="protein sequence ID" value="CUP00409.1"/>
    <property type="molecule type" value="Genomic_DNA"/>
</dbReference>
<organism evidence="1 2">
    <name type="scientific">Bacteroides finegoldii</name>
    <dbReference type="NCBI Taxonomy" id="338188"/>
    <lineage>
        <taxon>Bacteria</taxon>
        <taxon>Pseudomonadati</taxon>
        <taxon>Bacteroidota</taxon>
        <taxon>Bacteroidia</taxon>
        <taxon>Bacteroidales</taxon>
        <taxon>Bacteroidaceae</taxon>
        <taxon>Bacteroides</taxon>
    </lineage>
</organism>
<dbReference type="AlphaFoldDB" id="A0A174JTS7"/>
<dbReference type="SUPFAM" id="SSF48452">
    <property type="entry name" value="TPR-like"/>
    <property type="match status" value="1"/>
</dbReference>
<dbReference type="Gene3D" id="1.25.40.10">
    <property type="entry name" value="Tetratricopeptide repeat domain"/>
    <property type="match status" value="1"/>
</dbReference>
<sequence>MKKFFSSIFNAHPQVKNISKDKEDDLIDRLENETYLSNEFRFQHQNEKYQLRATPNEKVTLGVLLNRTFDIRQEEVSDLYIVTDNIHEKKGILVVDSNEIWSFDLCNAVLIKQDNGDMGYRFSENVILSISYRKGYVKQEDDDKSISRVNDNIIVHLRGCGGGKETWFIRASIMLPTFSHEGDKTYARNANQPQTLSVLFAYDHTSPQQRIEEYKAIHDKAIEKFNNGEELDFYEYCIMSQMTLAIGKDFYWGNEVLKENRYWDAIVYLENVYHALRESWLRGSITDDDKRMFYQTCYLIGYCYAEMGLYEKALFFLEIVRPLNNIRYNIEYINCLANSRDIRAINTIHNELNQLAQLKESEITDGIIFYHNFLRRRRAYTFVDMGRLDDAEEAFKEMLNEDANKEYAKGELEYIQELKKLKGINNIASEE</sequence>
<dbReference type="Proteomes" id="UP000095517">
    <property type="component" value="Unassembled WGS sequence"/>
</dbReference>
<dbReference type="STRING" id="338188.ERS852397_03296"/>
<evidence type="ECO:0000313" key="1">
    <source>
        <dbReference type="EMBL" id="CUP00409.1"/>
    </source>
</evidence>
<dbReference type="RefSeq" id="WP_004310246.1">
    <property type="nucleotide sequence ID" value="NZ_CABIXA010000023.1"/>
</dbReference>
<accession>A0A174JTS7</accession>
<evidence type="ECO:0000313" key="2">
    <source>
        <dbReference type="Proteomes" id="UP000095517"/>
    </source>
</evidence>
<reference evidence="1 2" key="1">
    <citation type="submission" date="2015-09" db="EMBL/GenBank/DDBJ databases">
        <authorList>
            <consortium name="Pathogen Informatics"/>
        </authorList>
    </citation>
    <scope>NUCLEOTIDE SEQUENCE [LARGE SCALE GENOMIC DNA]</scope>
    <source>
        <strain evidence="1 2">2789STDY5608840</strain>
    </source>
</reference>
<proteinExistence type="predicted"/>
<dbReference type="InterPro" id="IPR011990">
    <property type="entry name" value="TPR-like_helical_dom_sf"/>
</dbReference>
<evidence type="ECO:0008006" key="3">
    <source>
        <dbReference type="Google" id="ProtNLM"/>
    </source>
</evidence>
<protein>
    <recommendedName>
        <fullName evidence="3">Tetratricopeptide repeat protein</fullName>
    </recommendedName>
</protein>